<proteinExistence type="predicted"/>
<dbReference type="Proteomes" id="UP001187531">
    <property type="component" value="Unassembled WGS sequence"/>
</dbReference>
<protein>
    <submittedName>
        <fullName evidence="1">Uncharacterized protein</fullName>
    </submittedName>
</protein>
<evidence type="ECO:0000313" key="2">
    <source>
        <dbReference type="Proteomes" id="UP001187531"/>
    </source>
</evidence>
<dbReference type="AlphaFoldDB" id="A0AA88KQQ5"/>
<organism evidence="1 2">
    <name type="scientific">Artemia franciscana</name>
    <name type="common">Brine shrimp</name>
    <name type="synonym">Artemia sanfranciscana</name>
    <dbReference type="NCBI Taxonomy" id="6661"/>
    <lineage>
        <taxon>Eukaryota</taxon>
        <taxon>Metazoa</taxon>
        <taxon>Ecdysozoa</taxon>
        <taxon>Arthropoda</taxon>
        <taxon>Crustacea</taxon>
        <taxon>Branchiopoda</taxon>
        <taxon>Anostraca</taxon>
        <taxon>Artemiidae</taxon>
        <taxon>Artemia</taxon>
    </lineage>
</organism>
<keyword evidence="2" id="KW-1185">Reference proteome</keyword>
<comment type="caution">
    <text evidence="1">The sequence shown here is derived from an EMBL/GenBank/DDBJ whole genome shotgun (WGS) entry which is preliminary data.</text>
</comment>
<gene>
    <name evidence="1" type="ORF">QYM36_019821</name>
</gene>
<reference evidence="1" key="1">
    <citation type="submission" date="2023-07" db="EMBL/GenBank/DDBJ databases">
        <title>Chromosome-level genome assembly of Artemia franciscana.</title>
        <authorList>
            <person name="Jo E."/>
        </authorList>
    </citation>
    <scope>NUCLEOTIDE SEQUENCE</scope>
    <source>
        <tissue evidence="1">Whole body</tissue>
    </source>
</reference>
<name>A0AA88KQQ5_ARTSF</name>
<accession>A0AA88KQQ5</accession>
<sequence>EVSTETTTDMEVEPVPLELPAVPEAGISTKTENISVVTDYERSILKKQFEAMHLPSFIDENQIEIADLSDLPGLRSLPKPVTYPQTSCVCHHNFVNRMVVDMSQPSTSGGYRRLLDKELEKQSYESSGEIVSGHPIIQNKFTGVNPDETSLTSPCKTVSVQSESLNSVDLNKVKLEYTPSIRPKPPNFDSSGYSQVDVIVIEDSDDEQSNCSKSDDGRSPLTMADDLDEGFRLKKEVLYDSDSNDDVTQWIEEISQQIASEDQNLVLNGNGENHMNIMLQNTILSNAKDDKSLLDDIRSSNDSAIEEITLDSDDSEDDTIEVTPATVAGSSSRLNEGPRGRFESVDQGFFPDLSQAILDEFEEEDRAGEFKDKNSNFLLIRV</sequence>
<dbReference type="EMBL" id="JAVRJZ010003911">
    <property type="protein sequence ID" value="KAK2701533.1"/>
    <property type="molecule type" value="Genomic_DNA"/>
</dbReference>
<feature type="non-terminal residue" evidence="1">
    <location>
        <position position="382"/>
    </location>
</feature>
<evidence type="ECO:0000313" key="1">
    <source>
        <dbReference type="EMBL" id="KAK2701533.1"/>
    </source>
</evidence>